<organism>
    <name type="scientific">Branchiostoma floridae</name>
    <name type="common">Florida lancelet</name>
    <name type="synonym">Amphioxus</name>
    <dbReference type="NCBI Taxonomy" id="7739"/>
    <lineage>
        <taxon>Eukaryota</taxon>
        <taxon>Metazoa</taxon>
        <taxon>Chordata</taxon>
        <taxon>Cephalochordata</taxon>
        <taxon>Leptocardii</taxon>
        <taxon>Amphioxiformes</taxon>
        <taxon>Branchiostomatidae</taxon>
        <taxon>Branchiostoma</taxon>
    </lineage>
</organism>
<accession>C3ZJG0</accession>
<keyword evidence="1" id="KW-0677">Repeat</keyword>
<evidence type="ECO:0000256" key="1">
    <source>
        <dbReference type="ARBA" id="ARBA00022737"/>
    </source>
</evidence>
<dbReference type="InterPro" id="IPR013783">
    <property type="entry name" value="Ig-like_fold"/>
</dbReference>
<protein>
    <recommendedName>
        <fullName evidence="2">Fibronectin type-III domain-containing protein</fullName>
    </recommendedName>
</protein>
<dbReference type="SMART" id="SM00060">
    <property type="entry name" value="FN3"/>
    <property type="match status" value="1"/>
</dbReference>
<dbReference type="PANTHER" id="PTHR46708:SF2">
    <property type="entry name" value="FIBRONECTIN TYPE-III DOMAIN-CONTAINING PROTEIN"/>
    <property type="match status" value="1"/>
</dbReference>
<dbReference type="PROSITE" id="PS50853">
    <property type="entry name" value="FN3"/>
    <property type="match status" value="2"/>
</dbReference>
<dbReference type="STRING" id="7739.C3ZJG0"/>
<feature type="non-terminal residue" evidence="3">
    <location>
        <position position="1"/>
    </location>
</feature>
<evidence type="ECO:0000259" key="2">
    <source>
        <dbReference type="PROSITE" id="PS50853"/>
    </source>
</evidence>
<dbReference type="Pfam" id="PF00041">
    <property type="entry name" value="fn3"/>
    <property type="match status" value="2"/>
</dbReference>
<dbReference type="PANTHER" id="PTHR46708">
    <property type="entry name" value="TENASCIN"/>
    <property type="match status" value="1"/>
</dbReference>
<dbReference type="InterPro" id="IPR036116">
    <property type="entry name" value="FN3_sf"/>
</dbReference>
<dbReference type="AlphaFoldDB" id="C3ZJG0"/>
<dbReference type="CDD" id="cd00063">
    <property type="entry name" value="FN3"/>
    <property type="match status" value="2"/>
</dbReference>
<proteinExistence type="predicted"/>
<dbReference type="EMBL" id="GG666632">
    <property type="protein sequence ID" value="EEN47302.1"/>
    <property type="molecule type" value="Genomic_DNA"/>
</dbReference>
<feature type="domain" description="Fibronectin type-III" evidence="2">
    <location>
        <begin position="1"/>
        <end position="75"/>
    </location>
</feature>
<gene>
    <name evidence="3" type="ORF">BRAFLDRAFT_158084</name>
</gene>
<dbReference type="SUPFAM" id="SSF49265">
    <property type="entry name" value="Fibronectin type III"/>
    <property type="match status" value="2"/>
</dbReference>
<dbReference type="InterPro" id="IPR003961">
    <property type="entry name" value="FN3_dom"/>
</dbReference>
<feature type="domain" description="Fibronectin type-III" evidence="2">
    <location>
        <begin position="76"/>
        <end position="165"/>
    </location>
</feature>
<dbReference type="InterPro" id="IPR050991">
    <property type="entry name" value="ECM_Regulatory_Proteins"/>
</dbReference>
<feature type="non-terminal residue" evidence="3">
    <location>
        <position position="197"/>
    </location>
</feature>
<sequence length="197" mass="22149">TIRITWKAPQGERDVYLIQAEPHTDDDMPIKVEKNKTSCTIPNAVPGEKYTIAVWTRRGDLSSERSTEPFQVPVSQAKNVQTKDVDDKTIKVTWEESKGKKTGYHVCIDPKDGANKEQENKTGDLTHCFTELVPGRLYTISVITLCEEVESEPVKITQRTEISPVAEITTDGGVTETSIKLRWSQPEGDQDKYRVAI</sequence>
<reference evidence="3" key="1">
    <citation type="journal article" date="2008" name="Nature">
        <title>The amphioxus genome and the evolution of the chordate karyotype.</title>
        <authorList>
            <consortium name="US DOE Joint Genome Institute (JGI-PGF)"/>
            <person name="Putnam N.H."/>
            <person name="Butts T."/>
            <person name="Ferrier D.E.K."/>
            <person name="Furlong R.F."/>
            <person name="Hellsten U."/>
            <person name="Kawashima T."/>
            <person name="Robinson-Rechavi M."/>
            <person name="Shoguchi E."/>
            <person name="Terry A."/>
            <person name="Yu J.-K."/>
            <person name="Benito-Gutierrez E.L."/>
            <person name="Dubchak I."/>
            <person name="Garcia-Fernandez J."/>
            <person name="Gibson-Brown J.J."/>
            <person name="Grigoriev I.V."/>
            <person name="Horton A.C."/>
            <person name="de Jong P.J."/>
            <person name="Jurka J."/>
            <person name="Kapitonov V.V."/>
            <person name="Kohara Y."/>
            <person name="Kuroki Y."/>
            <person name="Lindquist E."/>
            <person name="Lucas S."/>
            <person name="Osoegawa K."/>
            <person name="Pennacchio L.A."/>
            <person name="Salamov A.A."/>
            <person name="Satou Y."/>
            <person name="Sauka-Spengler T."/>
            <person name="Schmutz J."/>
            <person name="Shin-I T."/>
            <person name="Toyoda A."/>
            <person name="Bronner-Fraser M."/>
            <person name="Fujiyama A."/>
            <person name="Holland L.Z."/>
            <person name="Holland P.W.H."/>
            <person name="Satoh N."/>
            <person name="Rokhsar D.S."/>
        </authorList>
    </citation>
    <scope>NUCLEOTIDE SEQUENCE [LARGE SCALE GENOMIC DNA]</scope>
    <source>
        <strain evidence="3">S238N-H82</strain>
        <tissue evidence="3">Testes</tissue>
    </source>
</reference>
<dbReference type="InParanoid" id="C3ZJG0"/>
<dbReference type="Gene3D" id="2.60.40.10">
    <property type="entry name" value="Immunoglobulins"/>
    <property type="match status" value="2"/>
</dbReference>
<name>C3ZJG0_BRAFL</name>
<evidence type="ECO:0000313" key="3">
    <source>
        <dbReference type="EMBL" id="EEN47302.1"/>
    </source>
</evidence>